<dbReference type="PROSITE" id="PS51732">
    <property type="entry name" value="ASN_GLN_ASE_3"/>
    <property type="match status" value="1"/>
</dbReference>
<protein>
    <submittedName>
        <fullName evidence="2">ASPG_1 protein</fullName>
    </submittedName>
</protein>
<dbReference type="SUPFAM" id="SSF53774">
    <property type="entry name" value="Glutaminase/Asparaginase"/>
    <property type="match status" value="1"/>
</dbReference>
<evidence type="ECO:0000313" key="2">
    <source>
        <dbReference type="EMBL" id="JAG73649.1"/>
    </source>
</evidence>
<organism evidence="2">
    <name type="scientific">Fopius arisanus</name>
    <dbReference type="NCBI Taxonomy" id="64838"/>
    <lineage>
        <taxon>Eukaryota</taxon>
        <taxon>Metazoa</taxon>
        <taxon>Ecdysozoa</taxon>
        <taxon>Arthropoda</taxon>
        <taxon>Hexapoda</taxon>
        <taxon>Insecta</taxon>
        <taxon>Pterygota</taxon>
        <taxon>Neoptera</taxon>
        <taxon>Endopterygota</taxon>
        <taxon>Hymenoptera</taxon>
        <taxon>Apocrita</taxon>
        <taxon>Ichneumonoidea</taxon>
        <taxon>Braconidae</taxon>
        <taxon>Opiinae</taxon>
        <taxon>Fopius</taxon>
    </lineage>
</organism>
<proteinExistence type="predicted"/>
<dbReference type="GO" id="GO:0004067">
    <property type="term" value="F:asparaginase activity"/>
    <property type="evidence" value="ECO:0007669"/>
    <property type="project" value="UniProtKB-UniRule"/>
</dbReference>
<accession>A0A0C9QTB3</accession>
<dbReference type="PANTHER" id="PTHR11707:SF28">
    <property type="entry name" value="60 KDA LYSOPHOSPHOLIPASE"/>
    <property type="match status" value="1"/>
</dbReference>
<dbReference type="PIRSF" id="PIRSF001220">
    <property type="entry name" value="L-ASNase_gatD"/>
    <property type="match status" value="1"/>
</dbReference>
<dbReference type="AlphaFoldDB" id="A0A0C9QTB3"/>
<feature type="domain" description="L-asparaginase N-terminal" evidence="1">
    <location>
        <begin position="43"/>
        <end position="139"/>
    </location>
</feature>
<dbReference type="InterPro" id="IPR037152">
    <property type="entry name" value="L-asparaginase_N_sf"/>
</dbReference>
<dbReference type="Pfam" id="PF00710">
    <property type="entry name" value="Asparaginase"/>
    <property type="match status" value="1"/>
</dbReference>
<dbReference type="PANTHER" id="PTHR11707">
    <property type="entry name" value="L-ASPARAGINASE"/>
    <property type="match status" value="1"/>
</dbReference>
<name>A0A0C9QTB3_9HYME</name>
<dbReference type="InterPro" id="IPR027474">
    <property type="entry name" value="L-asparaginase_N"/>
</dbReference>
<evidence type="ECO:0000259" key="1">
    <source>
        <dbReference type="Pfam" id="PF00710"/>
    </source>
</evidence>
<sequence>MAANNIEGCVPTFGEKINSLNVINSRPKSPDVELSYMGKPEGRVLVLYTGGTIGMMRNAKDVLAPVPNKFVTTVKQYPHMYDRAFATERFGSSGLLALPMTVTESRRVIYDIREYSPLLDSSNMTMNDWIKIAKDIKVTKKQKSTKKCIRKKKCKGIRDYFIRQKKIEIRSP</sequence>
<reference evidence="2" key="1">
    <citation type="submission" date="2015-01" db="EMBL/GenBank/DDBJ databases">
        <title>Transcriptome Assembly of Fopius arisanus.</title>
        <authorList>
            <person name="Geib S."/>
        </authorList>
    </citation>
    <scope>NUCLEOTIDE SEQUENCE</scope>
</reference>
<dbReference type="InterPro" id="IPR006034">
    <property type="entry name" value="Asparaginase/glutaminase-like"/>
</dbReference>
<dbReference type="EMBL" id="GBYB01003882">
    <property type="protein sequence ID" value="JAG73649.1"/>
    <property type="molecule type" value="Transcribed_RNA"/>
</dbReference>
<dbReference type="InterPro" id="IPR036152">
    <property type="entry name" value="Asp/glu_Ase-like_sf"/>
</dbReference>
<gene>
    <name evidence="2" type="primary">ASPG_1</name>
    <name evidence="2" type="ORF">g.35879</name>
</gene>
<dbReference type="Gene3D" id="3.40.50.1170">
    <property type="entry name" value="L-asparaginase, N-terminal domain"/>
    <property type="match status" value="1"/>
</dbReference>
<dbReference type="PIRSF" id="PIRSF500176">
    <property type="entry name" value="L_ASNase"/>
    <property type="match status" value="1"/>
</dbReference>